<reference evidence="2 3" key="2">
    <citation type="submission" date="2020-05" db="EMBL/GenBank/DDBJ databases">
        <authorList>
            <person name="Campoy J."/>
            <person name="Schneeberger K."/>
            <person name="Spophaly S."/>
        </authorList>
    </citation>
    <scope>NUCLEOTIDE SEQUENCE [LARGE SCALE GENOMIC DNA]</scope>
    <source>
        <strain evidence="2">PruArmRojPasFocal</strain>
    </source>
</reference>
<organism evidence="2 4">
    <name type="scientific">Prunus armeniaca</name>
    <name type="common">Apricot</name>
    <name type="synonym">Armeniaca vulgaris</name>
    <dbReference type="NCBI Taxonomy" id="36596"/>
    <lineage>
        <taxon>Eukaryota</taxon>
        <taxon>Viridiplantae</taxon>
        <taxon>Streptophyta</taxon>
        <taxon>Embryophyta</taxon>
        <taxon>Tracheophyta</taxon>
        <taxon>Spermatophyta</taxon>
        <taxon>Magnoliopsida</taxon>
        <taxon>eudicotyledons</taxon>
        <taxon>Gunneridae</taxon>
        <taxon>Pentapetalae</taxon>
        <taxon>rosids</taxon>
        <taxon>fabids</taxon>
        <taxon>Rosales</taxon>
        <taxon>Rosaceae</taxon>
        <taxon>Amygdaloideae</taxon>
        <taxon>Amygdaleae</taxon>
        <taxon>Prunus</taxon>
    </lineage>
</organism>
<sequence length="55" mass="5921">MMKKNEQVEEYIEAVPVLQHAKAALLVCALAVKSVVSQIAAARLAPTSQGMLKLE</sequence>
<evidence type="ECO:0000313" key="1">
    <source>
        <dbReference type="EMBL" id="CAB4274379.1"/>
    </source>
</evidence>
<dbReference type="AlphaFoldDB" id="A0A6J5X0U4"/>
<dbReference type="EMBL" id="CAEKDK010000003">
    <property type="protein sequence ID" value="CAB4274379.1"/>
    <property type="molecule type" value="Genomic_DNA"/>
</dbReference>
<evidence type="ECO:0000313" key="4">
    <source>
        <dbReference type="Proteomes" id="UP000507245"/>
    </source>
</evidence>
<evidence type="ECO:0000313" key="3">
    <source>
        <dbReference type="Proteomes" id="UP000507222"/>
    </source>
</evidence>
<keyword evidence="4" id="KW-1185">Reference proteome</keyword>
<evidence type="ECO:0000313" key="2">
    <source>
        <dbReference type="EMBL" id="CAB4304854.1"/>
    </source>
</evidence>
<dbReference type="EMBL" id="CAEKKB010000003">
    <property type="protein sequence ID" value="CAB4304854.1"/>
    <property type="molecule type" value="Genomic_DNA"/>
</dbReference>
<dbReference type="Proteomes" id="UP000507245">
    <property type="component" value="Unassembled WGS sequence"/>
</dbReference>
<protein>
    <submittedName>
        <fullName evidence="2">Uncharacterized protein</fullName>
    </submittedName>
</protein>
<gene>
    <name evidence="1" type="ORF">CURHAP_LOCUS22871</name>
    <name evidence="2" type="ORF">ORAREDHAP_LOCUS22630</name>
</gene>
<reference evidence="4" key="1">
    <citation type="journal article" date="2020" name="Genome Biol.">
        <title>Gamete binning: chromosome-level and haplotype-resolved genome assembly enabled by high-throughput single-cell sequencing of gamete genomes.</title>
        <authorList>
            <person name="Campoy J.A."/>
            <person name="Sun H."/>
            <person name="Goel M."/>
            <person name="Jiao W.-B."/>
            <person name="Folz-Donahue K."/>
            <person name="Wang N."/>
            <person name="Rubio M."/>
            <person name="Liu C."/>
            <person name="Kukat C."/>
            <person name="Ruiz D."/>
            <person name="Huettel B."/>
            <person name="Schneeberger K."/>
        </authorList>
    </citation>
    <scope>NUCLEOTIDE SEQUENCE [LARGE SCALE GENOMIC DNA]</scope>
    <source>
        <strain evidence="4">cv. Rojo Pasion</strain>
    </source>
</reference>
<dbReference type="Proteomes" id="UP000507222">
    <property type="component" value="Unassembled WGS sequence"/>
</dbReference>
<accession>A0A6J5X0U4</accession>
<proteinExistence type="predicted"/>
<name>A0A6J5X0U4_PRUAR</name>